<keyword evidence="3" id="KW-0732">Signal</keyword>
<dbReference type="InterPro" id="IPR056737">
    <property type="entry name" value="Beta-prop_ATRN-MKLN-like"/>
</dbReference>
<feature type="domain" description="Attractin/MKLN-like beta-propeller" evidence="4">
    <location>
        <begin position="183"/>
        <end position="338"/>
    </location>
</feature>
<dbReference type="Proteomes" id="UP000831290">
    <property type="component" value="Chromosome"/>
</dbReference>
<dbReference type="InterPro" id="IPR006652">
    <property type="entry name" value="Kelch_1"/>
</dbReference>
<dbReference type="SUPFAM" id="SSF49464">
    <property type="entry name" value="Carboxypeptidase regulatory domain-like"/>
    <property type="match status" value="1"/>
</dbReference>
<keyword evidence="2" id="KW-0677">Repeat</keyword>
<dbReference type="GO" id="GO:0004180">
    <property type="term" value="F:carboxypeptidase activity"/>
    <property type="evidence" value="ECO:0007669"/>
    <property type="project" value="UniProtKB-KW"/>
</dbReference>
<dbReference type="RefSeq" id="WP_255845550.1">
    <property type="nucleotide sequence ID" value="NZ_CP094358.1"/>
</dbReference>
<dbReference type="InterPro" id="IPR008969">
    <property type="entry name" value="CarboxyPept-like_regulatory"/>
</dbReference>
<protein>
    <submittedName>
        <fullName evidence="5">Carboxypeptidase-like regulatory domain-containing protein</fullName>
    </submittedName>
</protein>
<feature type="chain" id="PRO_5039638167" evidence="3">
    <location>
        <begin position="17"/>
        <end position="450"/>
    </location>
</feature>
<dbReference type="PANTHER" id="PTHR46375">
    <property type="entry name" value="KELCH REPEAT AND BTB DOMAIN-CONTAINING PROTEIN 13-RELATED"/>
    <property type="match status" value="1"/>
</dbReference>
<dbReference type="Pfam" id="PF13715">
    <property type="entry name" value="CarbopepD_reg_2"/>
    <property type="match status" value="1"/>
</dbReference>
<keyword evidence="1" id="KW-0880">Kelch repeat</keyword>
<dbReference type="AlphaFoldDB" id="A0A9E6ZU34"/>
<dbReference type="KEGG" id="fbm:MQE35_06470"/>
<feature type="signal peptide" evidence="3">
    <location>
        <begin position="1"/>
        <end position="16"/>
    </location>
</feature>
<proteinExistence type="predicted"/>
<organism evidence="5 6">
    <name type="scientific">Abyssalbus ytuae</name>
    <dbReference type="NCBI Taxonomy" id="2926907"/>
    <lineage>
        <taxon>Bacteria</taxon>
        <taxon>Pseudomonadati</taxon>
        <taxon>Bacteroidota</taxon>
        <taxon>Flavobacteriia</taxon>
        <taxon>Flavobacteriales</taxon>
        <taxon>Flavobacteriaceae</taxon>
        <taxon>Abyssalbus</taxon>
    </lineage>
</organism>
<name>A0A9E6ZU34_9FLAO</name>
<dbReference type="Pfam" id="PF24981">
    <property type="entry name" value="Beta-prop_ATRN-LZTR1"/>
    <property type="match status" value="1"/>
</dbReference>
<evidence type="ECO:0000256" key="1">
    <source>
        <dbReference type="ARBA" id="ARBA00022441"/>
    </source>
</evidence>
<dbReference type="InterPro" id="IPR052392">
    <property type="entry name" value="Kelch-BTB_domain-containing"/>
</dbReference>
<gene>
    <name evidence="5" type="ORF">MQE35_06470</name>
</gene>
<dbReference type="SMART" id="SM00612">
    <property type="entry name" value="Kelch"/>
    <property type="match status" value="1"/>
</dbReference>
<reference evidence="5" key="1">
    <citation type="submission" date="2022-03" db="EMBL/GenBank/DDBJ databases">
        <title>Description of Abyssus ytuae gen. nov., sp. nov., a novel member of the family Flavobacteriaceae isolated from the sediment of Mariana Trench.</title>
        <authorList>
            <person name="Zhang J."/>
            <person name="Xu X."/>
        </authorList>
    </citation>
    <scope>NUCLEOTIDE SEQUENCE</scope>
    <source>
        <strain evidence="5">MT3330</strain>
    </source>
</reference>
<accession>A0A9E6ZU34</accession>
<keyword evidence="5" id="KW-0121">Carboxypeptidase</keyword>
<evidence type="ECO:0000313" key="5">
    <source>
        <dbReference type="EMBL" id="UOB18933.1"/>
    </source>
</evidence>
<sequence>MKLTLLLFFSVFSALAQNINGKILETETNKPIEYVNVYLEKDESGTISNEKGEFNLELNSKIKPTDTIRFSIIGYTTKYHTFSKLKELNFIVNLSKKTENLNEVTVTSKRELKSTIPYKKLSSLKKGIYCFGSTLIDNKIFVIGGDKSFIEDAAKQTLQEVSYIPEATFLDFIKKSRSNFSWEKYNDELQTYNIEKDTWLISNLKFRNRAYHKIIYFNNKVYVLGGKTLSKSKEYQYLDNKIEVFNLNTNQIVVDNVNPHQAINFAAFAYLDNIIVMGGSIKLKNNGEKIYSDETHLYNITSGYWYELPKMTKPKEVNGIIIKDKIYLVGGFNKTPLTEIESYDLTNGKWNKEGDLFSGIEAPALTYCNNIIYIFSNGKILTYNIVTKVLNEYKIELYVKGSQMHYYQDNLYILGGFKEYDYTKSPSANFSLIKLNDFSKTKIINSKKFN</sequence>
<keyword evidence="6" id="KW-1185">Reference proteome</keyword>
<dbReference type="EMBL" id="CP094358">
    <property type="protein sequence ID" value="UOB18933.1"/>
    <property type="molecule type" value="Genomic_DNA"/>
</dbReference>
<evidence type="ECO:0000256" key="3">
    <source>
        <dbReference type="SAM" id="SignalP"/>
    </source>
</evidence>
<evidence type="ECO:0000256" key="2">
    <source>
        <dbReference type="ARBA" id="ARBA00022737"/>
    </source>
</evidence>
<keyword evidence="5" id="KW-0645">Protease</keyword>
<dbReference type="PANTHER" id="PTHR46375:SF3">
    <property type="entry name" value="KELCH REPEAT AND BTB DOMAIN-CONTAINING PROTEIN 13"/>
    <property type="match status" value="1"/>
</dbReference>
<keyword evidence="5" id="KW-0378">Hydrolase</keyword>
<dbReference type="Gene3D" id="2.120.10.80">
    <property type="entry name" value="Kelch-type beta propeller"/>
    <property type="match status" value="1"/>
</dbReference>
<dbReference type="SUPFAM" id="SSF117281">
    <property type="entry name" value="Kelch motif"/>
    <property type="match status" value="1"/>
</dbReference>
<evidence type="ECO:0000259" key="4">
    <source>
        <dbReference type="Pfam" id="PF24981"/>
    </source>
</evidence>
<dbReference type="InterPro" id="IPR015915">
    <property type="entry name" value="Kelch-typ_b-propeller"/>
</dbReference>
<evidence type="ECO:0000313" key="6">
    <source>
        <dbReference type="Proteomes" id="UP000831290"/>
    </source>
</evidence>